<dbReference type="GeneID" id="104719233"/>
<protein>
    <submittedName>
        <fullName evidence="2">Uncharacterized protein LOC104719233</fullName>
    </submittedName>
</protein>
<reference evidence="1" key="1">
    <citation type="journal article" date="2014" name="Nat. Commun.">
        <title>The emerging biofuel crop Camelina sativa retains a highly undifferentiated hexaploid genome structure.</title>
        <authorList>
            <person name="Kagale S."/>
            <person name="Koh C."/>
            <person name="Nixon J."/>
            <person name="Bollina V."/>
            <person name="Clarke W.E."/>
            <person name="Tuteja R."/>
            <person name="Spillane C."/>
            <person name="Robinson S.J."/>
            <person name="Links M.G."/>
            <person name="Clarke C."/>
            <person name="Higgins E.E."/>
            <person name="Huebert T."/>
            <person name="Sharpe A.G."/>
            <person name="Parkin I.A."/>
        </authorList>
    </citation>
    <scope>NUCLEOTIDE SEQUENCE [LARGE SCALE GENOMIC DNA]</scope>
    <source>
        <strain evidence="1">cv. DH55</strain>
    </source>
</reference>
<organism evidence="1 2">
    <name type="scientific">Camelina sativa</name>
    <name type="common">False flax</name>
    <name type="synonym">Myagrum sativum</name>
    <dbReference type="NCBI Taxonomy" id="90675"/>
    <lineage>
        <taxon>Eukaryota</taxon>
        <taxon>Viridiplantae</taxon>
        <taxon>Streptophyta</taxon>
        <taxon>Embryophyta</taxon>
        <taxon>Tracheophyta</taxon>
        <taxon>Spermatophyta</taxon>
        <taxon>Magnoliopsida</taxon>
        <taxon>eudicotyledons</taxon>
        <taxon>Gunneridae</taxon>
        <taxon>Pentapetalae</taxon>
        <taxon>rosids</taxon>
        <taxon>malvids</taxon>
        <taxon>Brassicales</taxon>
        <taxon>Brassicaceae</taxon>
        <taxon>Camelineae</taxon>
        <taxon>Camelina</taxon>
    </lineage>
</organism>
<keyword evidence="1" id="KW-1185">Reference proteome</keyword>
<dbReference type="Proteomes" id="UP000694864">
    <property type="component" value="Chromosome 10"/>
</dbReference>
<accession>A0ABM0U3V1</accession>
<dbReference type="RefSeq" id="XP_010435399.1">
    <property type="nucleotide sequence ID" value="XM_010437097.1"/>
</dbReference>
<evidence type="ECO:0000313" key="1">
    <source>
        <dbReference type="Proteomes" id="UP000694864"/>
    </source>
</evidence>
<reference evidence="2" key="2">
    <citation type="submission" date="2025-08" db="UniProtKB">
        <authorList>
            <consortium name="RefSeq"/>
        </authorList>
    </citation>
    <scope>IDENTIFICATION</scope>
    <source>
        <tissue evidence="2">Leaf</tissue>
    </source>
</reference>
<evidence type="ECO:0000313" key="2">
    <source>
        <dbReference type="RefSeq" id="XP_010435399.1"/>
    </source>
</evidence>
<sequence length="133" mass="14978">MVDGLGKDDPYLFIPHTAYVEAIAKNRLSLIALPLNPTLQSLHVVVDSLPRTWGLASRVHGRVLNDRLRFFPQSALGMQQSSTDSNITPSFEEEINPKIPRCFEVSESSKRKILRLDLKVTYGNQKQKFVGVD</sequence>
<gene>
    <name evidence="2" type="primary">LOC104719233</name>
</gene>
<proteinExistence type="predicted"/>
<name>A0ABM0U3V1_CAMSA</name>